<dbReference type="EMBL" id="MFYX01000089">
    <property type="protein sequence ID" value="OGK03473.1"/>
    <property type="molecule type" value="Genomic_DNA"/>
</dbReference>
<protein>
    <submittedName>
        <fullName evidence="2">Uncharacterized protein</fullName>
    </submittedName>
</protein>
<organism evidence="2 3">
    <name type="scientific">Candidatus Raymondbacteria bacterium RIFOXYD12_FULL_49_13</name>
    <dbReference type="NCBI Taxonomy" id="1817890"/>
    <lineage>
        <taxon>Bacteria</taxon>
        <taxon>Raymondiibacteriota</taxon>
    </lineage>
</organism>
<name>A0A1F7FA08_UNCRA</name>
<feature type="transmembrane region" description="Helical" evidence="1">
    <location>
        <begin position="112"/>
        <end position="135"/>
    </location>
</feature>
<evidence type="ECO:0000256" key="1">
    <source>
        <dbReference type="SAM" id="Phobius"/>
    </source>
</evidence>
<keyword evidence="1" id="KW-1133">Transmembrane helix</keyword>
<accession>A0A1F7FA08</accession>
<sequence length="213" mass="24006">MTQPIGPERAREDLSIIRETIDRSTGSRFLADFIRTQASLFILFGILGCVGCLVHWYALLRYPTSPATLPIIAGMWSAIMAFTGVIKVRGFFRRSKAFNMDFLTYYRNLTHFSFFQVYLPVGLAGIILFILFIKIGLWQHIVPTIVVIMGIIINSLSVFFIDKRLNLTGYFYILLGGAGLLFFDGALLLFCGMVFLSFTVLGSLLHLYGGFQE</sequence>
<dbReference type="AlphaFoldDB" id="A0A1F7FA08"/>
<evidence type="ECO:0000313" key="2">
    <source>
        <dbReference type="EMBL" id="OGK03473.1"/>
    </source>
</evidence>
<feature type="transmembrane region" description="Helical" evidence="1">
    <location>
        <begin position="141"/>
        <end position="161"/>
    </location>
</feature>
<evidence type="ECO:0000313" key="3">
    <source>
        <dbReference type="Proteomes" id="UP000179243"/>
    </source>
</evidence>
<feature type="transmembrane region" description="Helical" evidence="1">
    <location>
        <begin position="71"/>
        <end position="92"/>
    </location>
</feature>
<proteinExistence type="predicted"/>
<gene>
    <name evidence="2" type="ORF">A2519_15675</name>
</gene>
<feature type="transmembrane region" description="Helical" evidence="1">
    <location>
        <begin position="38"/>
        <end position="59"/>
    </location>
</feature>
<dbReference type="Proteomes" id="UP000179243">
    <property type="component" value="Unassembled WGS sequence"/>
</dbReference>
<keyword evidence="1" id="KW-0472">Membrane</keyword>
<reference evidence="2 3" key="1">
    <citation type="journal article" date="2016" name="Nat. Commun.">
        <title>Thousands of microbial genomes shed light on interconnected biogeochemical processes in an aquifer system.</title>
        <authorList>
            <person name="Anantharaman K."/>
            <person name="Brown C.T."/>
            <person name="Hug L.A."/>
            <person name="Sharon I."/>
            <person name="Castelle C.J."/>
            <person name="Probst A.J."/>
            <person name="Thomas B.C."/>
            <person name="Singh A."/>
            <person name="Wilkins M.J."/>
            <person name="Karaoz U."/>
            <person name="Brodie E.L."/>
            <person name="Williams K.H."/>
            <person name="Hubbard S.S."/>
            <person name="Banfield J.F."/>
        </authorList>
    </citation>
    <scope>NUCLEOTIDE SEQUENCE [LARGE SCALE GENOMIC DNA]</scope>
</reference>
<feature type="transmembrane region" description="Helical" evidence="1">
    <location>
        <begin position="173"/>
        <end position="198"/>
    </location>
</feature>
<comment type="caution">
    <text evidence="2">The sequence shown here is derived from an EMBL/GenBank/DDBJ whole genome shotgun (WGS) entry which is preliminary data.</text>
</comment>
<keyword evidence="1" id="KW-0812">Transmembrane</keyword>